<keyword evidence="7" id="KW-1185">Reference proteome</keyword>
<accession>A0A1A9UYH7</accession>
<evidence type="ECO:0000256" key="2">
    <source>
        <dbReference type="ARBA" id="ARBA00009389"/>
    </source>
</evidence>
<dbReference type="PANTHER" id="PTHR13168:SF0">
    <property type="entry name" value="C-MYC-BINDING PROTEIN"/>
    <property type="match status" value="1"/>
</dbReference>
<evidence type="ECO:0000256" key="3">
    <source>
        <dbReference type="ARBA" id="ARBA00023242"/>
    </source>
</evidence>
<comment type="similarity">
    <text evidence="2">Belongs to the AMY1 family.</text>
</comment>
<protein>
    <recommendedName>
        <fullName evidence="8">c-Myc-binding protein homolog</fullName>
    </recommendedName>
</protein>
<name>A0A1A9UYH7_GLOAU</name>
<dbReference type="EnsemblMetazoa" id="GAUT019806-RA">
    <property type="protein sequence ID" value="GAUT019806-PA"/>
    <property type="gene ID" value="GAUT019806"/>
</dbReference>
<dbReference type="AlphaFoldDB" id="A0A1A9UYH7"/>
<evidence type="ECO:0000256" key="5">
    <source>
        <dbReference type="SAM" id="MobiDB-lite"/>
    </source>
</evidence>
<dbReference type="CDD" id="cd22958">
    <property type="entry name" value="DD_DPY30_SDC1-like"/>
    <property type="match status" value="1"/>
</dbReference>
<dbReference type="STRING" id="7395.A0A1A9UYH7"/>
<organism evidence="6 7">
    <name type="scientific">Glossina austeni</name>
    <name type="common">Savannah tsetse fly</name>
    <dbReference type="NCBI Taxonomy" id="7395"/>
    <lineage>
        <taxon>Eukaryota</taxon>
        <taxon>Metazoa</taxon>
        <taxon>Ecdysozoa</taxon>
        <taxon>Arthropoda</taxon>
        <taxon>Hexapoda</taxon>
        <taxon>Insecta</taxon>
        <taxon>Pterygota</taxon>
        <taxon>Neoptera</taxon>
        <taxon>Endopterygota</taxon>
        <taxon>Diptera</taxon>
        <taxon>Brachycera</taxon>
        <taxon>Muscomorpha</taxon>
        <taxon>Hippoboscoidea</taxon>
        <taxon>Glossinidae</taxon>
        <taxon>Glossina</taxon>
    </lineage>
</organism>
<evidence type="ECO:0000256" key="4">
    <source>
        <dbReference type="SAM" id="Coils"/>
    </source>
</evidence>
<feature type="coiled-coil region" evidence="4">
    <location>
        <begin position="52"/>
        <end position="79"/>
    </location>
</feature>
<keyword evidence="4" id="KW-0175">Coiled coil</keyword>
<sequence>MAFKPIDSKRDEYRRYLERGGVIESLTKVFVNLLKERPDNPTEYLAQNLGVVRLQADNVAYLQNELEQAQNEIQRLTDIIRSIDPELLNENTNNASFEVEVALNGNNEHLDEEQDYEGASGPLPTDRDDMEMKEVQESFTNVHINESPSADVTAVSSTNTV</sequence>
<evidence type="ECO:0000313" key="6">
    <source>
        <dbReference type="EnsemblMetazoa" id="GAUT019806-PA"/>
    </source>
</evidence>
<reference evidence="6" key="1">
    <citation type="submission" date="2020-05" db="UniProtKB">
        <authorList>
            <consortium name="EnsemblMetazoa"/>
        </authorList>
    </citation>
    <scope>IDENTIFICATION</scope>
    <source>
        <strain evidence="6">TTRI</strain>
    </source>
</reference>
<evidence type="ECO:0000256" key="1">
    <source>
        <dbReference type="ARBA" id="ARBA00004123"/>
    </source>
</evidence>
<dbReference type="GO" id="GO:0005634">
    <property type="term" value="C:nucleus"/>
    <property type="evidence" value="ECO:0007669"/>
    <property type="project" value="UniProtKB-SubCell"/>
</dbReference>
<dbReference type="PANTHER" id="PTHR13168">
    <property type="entry name" value="ASSOCIATE OF C-MYC AMY-1"/>
    <property type="match status" value="1"/>
</dbReference>
<dbReference type="Proteomes" id="UP000078200">
    <property type="component" value="Unassembled WGS sequence"/>
</dbReference>
<keyword evidence="3" id="KW-0539">Nucleus</keyword>
<dbReference type="GO" id="GO:0003713">
    <property type="term" value="F:transcription coactivator activity"/>
    <property type="evidence" value="ECO:0007669"/>
    <property type="project" value="InterPro"/>
</dbReference>
<dbReference type="InterPro" id="IPR026060">
    <property type="entry name" value="AMY1"/>
</dbReference>
<comment type="subcellular location">
    <subcellularLocation>
        <location evidence="1">Nucleus</location>
    </subcellularLocation>
</comment>
<dbReference type="VEuPathDB" id="VectorBase:GAUT019806"/>
<evidence type="ECO:0000313" key="7">
    <source>
        <dbReference type="Proteomes" id="UP000078200"/>
    </source>
</evidence>
<feature type="region of interest" description="Disordered" evidence="5">
    <location>
        <begin position="109"/>
        <end position="128"/>
    </location>
</feature>
<evidence type="ECO:0008006" key="8">
    <source>
        <dbReference type="Google" id="ProtNLM"/>
    </source>
</evidence>
<proteinExistence type="inferred from homology"/>
<dbReference type="PRINTS" id="PR02028">
    <property type="entry name" value="CMYCBINDINGP"/>
</dbReference>